<evidence type="ECO:0000313" key="5">
    <source>
        <dbReference type="Proteomes" id="UP000035268"/>
    </source>
</evidence>
<keyword evidence="2" id="KW-0732">Signal</keyword>
<dbReference type="Pfam" id="PF06439">
    <property type="entry name" value="3keto-disac_hyd"/>
    <property type="match status" value="1"/>
</dbReference>
<dbReference type="InterPro" id="IPR010496">
    <property type="entry name" value="AL/BT2_dom"/>
</dbReference>
<name>A0A0G3EC17_9BACT</name>
<feature type="domain" description="3-keto-alpha-glucoside-1,2-lyase/3-keto-2-hydroxy-glucal hydratase" evidence="3">
    <location>
        <begin position="27"/>
        <end position="227"/>
    </location>
</feature>
<protein>
    <recommendedName>
        <fullName evidence="3">3-keto-alpha-glucoside-1,2-lyase/3-keto-2-hydroxy-glucal hydratase domain-containing protein</fullName>
    </recommendedName>
</protein>
<dbReference type="KEGG" id="vbl:L21SP4_00546"/>
<proteinExistence type="predicted"/>
<evidence type="ECO:0000256" key="1">
    <source>
        <dbReference type="SAM" id="MobiDB-lite"/>
    </source>
</evidence>
<keyword evidence="5" id="KW-1185">Reference proteome</keyword>
<dbReference type="Gene3D" id="2.60.120.560">
    <property type="entry name" value="Exo-inulinase, domain 1"/>
    <property type="match status" value="1"/>
</dbReference>
<dbReference type="GO" id="GO:0016787">
    <property type="term" value="F:hydrolase activity"/>
    <property type="evidence" value="ECO:0007669"/>
    <property type="project" value="InterPro"/>
</dbReference>
<dbReference type="AlphaFoldDB" id="A0A0G3EC17"/>
<dbReference type="RefSeq" id="WP_144413728.1">
    <property type="nucleotide sequence ID" value="NZ_CP010904.1"/>
</dbReference>
<evidence type="ECO:0000256" key="2">
    <source>
        <dbReference type="SAM" id="SignalP"/>
    </source>
</evidence>
<dbReference type="EMBL" id="CP010904">
    <property type="protein sequence ID" value="AKJ63818.1"/>
    <property type="molecule type" value="Genomic_DNA"/>
</dbReference>
<feature type="region of interest" description="Disordered" evidence="1">
    <location>
        <begin position="256"/>
        <end position="292"/>
    </location>
</feature>
<evidence type="ECO:0000259" key="3">
    <source>
        <dbReference type="Pfam" id="PF06439"/>
    </source>
</evidence>
<sequence precursor="true">MKGSMLLQGLLLAALAAPASWSAPEQAEVLFDGTGFAKWNNPGGWKRVGEAMEVHVPEDKEKRKPLTTKDPFADCQFHVEWRPPQDPPDVRGQKRGNSGVFLPGGYEIQVLNSYENQTYPDGQAGAIYGQYAPQVNACLPQDRWQAYDILFDAPAFDADGAVARPARITALHNGIVIHHDAVLYGKIRVRKEGEKKIKFVEYRPHPREGRILLQNHNNPVRFRDIWVIGHEPDTNAAMTAIDLRRMRAAPERREYAINSPRQPAPPVVTPPKDGAPPSDARAAPGEGWRRLPAKNKGTAAFTTTGDYRRFQLHAEWEGGEPLRLEFADRIVEISADDDGVQRIDLVFESRELGDDRWETATLLKNGVFEQKRVRVDRNHETPVVAMFPAGDTMRRLWIRGLK</sequence>
<dbReference type="Proteomes" id="UP000035268">
    <property type="component" value="Chromosome"/>
</dbReference>
<evidence type="ECO:0000313" key="4">
    <source>
        <dbReference type="EMBL" id="AKJ63818.1"/>
    </source>
</evidence>
<dbReference type="OrthoDB" id="176168at2"/>
<gene>
    <name evidence="4" type="ORF">L21SP4_00546</name>
</gene>
<reference evidence="4 5" key="2">
    <citation type="journal article" date="2016" name="ISME J.">
        <title>Characterization of the first cultured representative of Verrucomicrobia subdivision 5 indicates the proposal of a novel phylum.</title>
        <authorList>
            <person name="Spring S."/>
            <person name="Bunk B."/>
            <person name="Sproer C."/>
            <person name="Schumann P."/>
            <person name="Rohde M."/>
            <person name="Tindall B.J."/>
            <person name="Klenk H.P."/>
        </authorList>
    </citation>
    <scope>NUCLEOTIDE SEQUENCE [LARGE SCALE GENOMIC DNA]</scope>
    <source>
        <strain evidence="4 5">L21-Fru-AB</strain>
    </source>
</reference>
<feature type="signal peptide" evidence="2">
    <location>
        <begin position="1"/>
        <end position="27"/>
    </location>
</feature>
<accession>A0A0G3EC17</accession>
<reference evidence="5" key="1">
    <citation type="submission" date="2015-02" db="EMBL/GenBank/DDBJ databases">
        <title>Description and complete genome sequence of the first cultured representative of the subdivision 5 of the Verrucomicrobia phylum.</title>
        <authorList>
            <person name="Spring S."/>
            <person name="Bunk B."/>
            <person name="Sproer C."/>
            <person name="Klenk H.-P."/>
        </authorList>
    </citation>
    <scope>NUCLEOTIDE SEQUENCE [LARGE SCALE GENOMIC DNA]</scope>
    <source>
        <strain evidence="5">L21-Fru-AB</strain>
    </source>
</reference>
<dbReference type="STRING" id="1307763.L21SP4_00546"/>
<feature type="chain" id="PRO_5005184157" description="3-keto-alpha-glucoside-1,2-lyase/3-keto-2-hydroxy-glucal hydratase domain-containing protein" evidence="2">
    <location>
        <begin position="28"/>
        <end position="402"/>
    </location>
</feature>
<organism evidence="4 5">
    <name type="scientific">Kiritimatiella glycovorans</name>
    <dbReference type="NCBI Taxonomy" id="1307763"/>
    <lineage>
        <taxon>Bacteria</taxon>
        <taxon>Pseudomonadati</taxon>
        <taxon>Kiritimatiellota</taxon>
        <taxon>Kiritimatiellia</taxon>
        <taxon>Kiritimatiellales</taxon>
        <taxon>Kiritimatiellaceae</taxon>
        <taxon>Kiritimatiella</taxon>
    </lineage>
</organism>